<keyword evidence="3" id="KW-0804">Transcription</keyword>
<dbReference type="InterPro" id="IPR008920">
    <property type="entry name" value="TF_FadR/GntR_C"/>
</dbReference>
<keyword evidence="2" id="KW-0238">DNA-binding</keyword>
<reference evidence="6" key="1">
    <citation type="submission" date="2016-07" db="EMBL/GenBank/DDBJ databases">
        <authorList>
            <person name="Florea S."/>
            <person name="Webb J.S."/>
            <person name="Jaromczyk J."/>
            <person name="Schardl C.L."/>
        </authorList>
    </citation>
    <scope>NUCLEOTIDE SEQUENCE [LARGE SCALE GENOMIC DNA]</scope>
    <source>
        <strain evidence="6">CY1</strain>
    </source>
</reference>
<dbReference type="SUPFAM" id="SSF46785">
    <property type="entry name" value="Winged helix' DNA-binding domain"/>
    <property type="match status" value="1"/>
</dbReference>
<dbReference type="CDD" id="cd07377">
    <property type="entry name" value="WHTH_GntR"/>
    <property type="match status" value="1"/>
</dbReference>
<dbReference type="PANTHER" id="PTHR43537">
    <property type="entry name" value="TRANSCRIPTIONAL REGULATOR, GNTR FAMILY"/>
    <property type="match status" value="1"/>
</dbReference>
<dbReference type="InterPro" id="IPR036388">
    <property type="entry name" value="WH-like_DNA-bd_sf"/>
</dbReference>
<dbReference type="Gene3D" id="1.10.10.10">
    <property type="entry name" value="Winged helix-like DNA-binding domain superfamily/Winged helix DNA-binding domain"/>
    <property type="match status" value="1"/>
</dbReference>
<name>A0A1V4H9C2_9BACL</name>
<dbReference type="RefSeq" id="WP_079419739.1">
    <property type="nucleotide sequence ID" value="NZ_MBTG01000052.1"/>
</dbReference>
<accession>A0A1V4H9C2</accession>
<dbReference type="PRINTS" id="PR00035">
    <property type="entry name" value="HTHGNTR"/>
</dbReference>
<gene>
    <name evidence="5" type="ORF">BC351_39360</name>
</gene>
<proteinExistence type="predicted"/>
<dbReference type="InterPro" id="IPR011711">
    <property type="entry name" value="GntR_C"/>
</dbReference>
<keyword evidence="6" id="KW-1185">Reference proteome</keyword>
<dbReference type="PROSITE" id="PS50949">
    <property type="entry name" value="HTH_GNTR"/>
    <property type="match status" value="1"/>
</dbReference>
<dbReference type="InterPro" id="IPR000524">
    <property type="entry name" value="Tscrpt_reg_HTH_GntR"/>
</dbReference>
<dbReference type="SMART" id="SM00345">
    <property type="entry name" value="HTH_GNTR"/>
    <property type="match status" value="1"/>
</dbReference>
<sequence>MSKLSLESIAYTNIRQKIVSCEYLPGTVLSENELAIEFNMSRTPIRSALSRLESEGFIVSFNKRGILVKDISHKELIHIYESILALQLYVLDQAVLREYAFDTKKLKTYLDIQIEASQNNDYKSYIENSVLFRRTVISAADNDTMLMLIDSYKDKVVMKSLLHWKQTPHLQHYSANRINQSVYDSIIQGNYGEAKQSLVEAFERILYRTAMDVPGFDS</sequence>
<dbReference type="AlphaFoldDB" id="A0A1V4H9C2"/>
<dbReference type="Gene3D" id="1.20.120.530">
    <property type="entry name" value="GntR ligand-binding domain-like"/>
    <property type="match status" value="1"/>
</dbReference>
<dbReference type="Pfam" id="PF07729">
    <property type="entry name" value="FCD"/>
    <property type="match status" value="1"/>
</dbReference>
<dbReference type="GO" id="GO:0003677">
    <property type="term" value="F:DNA binding"/>
    <property type="evidence" value="ECO:0007669"/>
    <property type="project" value="UniProtKB-KW"/>
</dbReference>
<organism evidence="5 6">
    <name type="scientific">Paenibacillus ferrarius</name>
    <dbReference type="NCBI Taxonomy" id="1469647"/>
    <lineage>
        <taxon>Bacteria</taxon>
        <taxon>Bacillati</taxon>
        <taxon>Bacillota</taxon>
        <taxon>Bacilli</taxon>
        <taxon>Bacillales</taxon>
        <taxon>Paenibacillaceae</taxon>
        <taxon>Paenibacillus</taxon>
    </lineage>
</organism>
<comment type="caution">
    <text evidence="5">The sequence shown here is derived from an EMBL/GenBank/DDBJ whole genome shotgun (WGS) entry which is preliminary data.</text>
</comment>
<evidence type="ECO:0000256" key="2">
    <source>
        <dbReference type="ARBA" id="ARBA00023125"/>
    </source>
</evidence>
<dbReference type="InterPro" id="IPR036390">
    <property type="entry name" value="WH_DNA-bd_sf"/>
</dbReference>
<dbReference type="Pfam" id="PF00392">
    <property type="entry name" value="GntR"/>
    <property type="match status" value="1"/>
</dbReference>
<evidence type="ECO:0000313" key="6">
    <source>
        <dbReference type="Proteomes" id="UP000190626"/>
    </source>
</evidence>
<evidence type="ECO:0000313" key="5">
    <source>
        <dbReference type="EMBL" id="OPH47879.1"/>
    </source>
</evidence>
<dbReference type="Proteomes" id="UP000190626">
    <property type="component" value="Unassembled WGS sequence"/>
</dbReference>
<dbReference type="OrthoDB" id="368257at2"/>
<dbReference type="EMBL" id="MBTG01000052">
    <property type="protein sequence ID" value="OPH47879.1"/>
    <property type="molecule type" value="Genomic_DNA"/>
</dbReference>
<evidence type="ECO:0000259" key="4">
    <source>
        <dbReference type="PROSITE" id="PS50949"/>
    </source>
</evidence>
<protein>
    <recommendedName>
        <fullName evidence="4">HTH gntR-type domain-containing protein</fullName>
    </recommendedName>
</protein>
<dbReference type="STRING" id="1469647.BC351_39360"/>
<evidence type="ECO:0000256" key="3">
    <source>
        <dbReference type="ARBA" id="ARBA00023163"/>
    </source>
</evidence>
<feature type="domain" description="HTH gntR-type" evidence="4">
    <location>
        <begin position="4"/>
        <end position="71"/>
    </location>
</feature>
<dbReference type="SUPFAM" id="SSF48008">
    <property type="entry name" value="GntR ligand-binding domain-like"/>
    <property type="match status" value="1"/>
</dbReference>
<keyword evidence="1" id="KW-0805">Transcription regulation</keyword>
<evidence type="ECO:0000256" key="1">
    <source>
        <dbReference type="ARBA" id="ARBA00023015"/>
    </source>
</evidence>
<dbReference type="GO" id="GO:0003700">
    <property type="term" value="F:DNA-binding transcription factor activity"/>
    <property type="evidence" value="ECO:0007669"/>
    <property type="project" value="InterPro"/>
</dbReference>
<dbReference type="PANTHER" id="PTHR43537:SF5">
    <property type="entry name" value="UXU OPERON TRANSCRIPTIONAL REGULATOR"/>
    <property type="match status" value="1"/>
</dbReference>